<accession>A0A556QQG8</accession>
<dbReference type="RefSeq" id="WP_144229225.1">
    <property type="nucleotide sequence ID" value="NZ_CBCRVV010000019.1"/>
</dbReference>
<dbReference type="AlphaFoldDB" id="A0A556QQG8"/>
<dbReference type="Gene3D" id="2.40.50.140">
    <property type="entry name" value="Nucleic acid-binding proteins"/>
    <property type="match status" value="1"/>
</dbReference>
<proteinExistence type="predicted"/>
<comment type="caution">
    <text evidence="1">The sequence shown here is derived from an EMBL/GenBank/DDBJ whole genome shotgun (WGS) entry which is preliminary data.</text>
</comment>
<keyword evidence="2" id="KW-1185">Reference proteome</keyword>
<name>A0A556QQG8_9BACT</name>
<organism evidence="1 2">
    <name type="scientific">Rariglobus hedericola</name>
    <dbReference type="NCBI Taxonomy" id="2597822"/>
    <lineage>
        <taxon>Bacteria</taxon>
        <taxon>Pseudomonadati</taxon>
        <taxon>Verrucomicrobiota</taxon>
        <taxon>Opitutia</taxon>
        <taxon>Opitutales</taxon>
        <taxon>Opitutaceae</taxon>
        <taxon>Rariglobus</taxon>
    </lineage>
</organism>
<dbReference type="InterPro" id="IPR012340">
    <property type="entry name" value="NA-bd_OB-fold"/>
</dbReference>
<dbReference type="EMBL" id="VMBG01000001">
    <property type="protein sequence ID" value="TSJ78884.1"/>
    <property type="molecule type" value="Genomic_DNA"/>
</dbReference>
<dbReference type="OrthoDB" id="190348at2"/>
<evidence type="ECO:0000313" key="2">
    <source>
        <dbReference type="Proteomes" id="UP000315648"/>
    </source>
</evidence>
<reference evidence="1 2" key="1">
    <citation type="submission" date="2019-07" db="EMBL/GenBank/DDBJ databases">
        <title>Description of 53C-WASEF.</title>
        <authorList>
            <person name="Pitt A."/>
            <person name="Hahn M.W."/>
        </authorList>
    </citation>
    <scope>NUCLEOTIDE SEQUENCE [LARGE SCALE GENOMIC DNA]</scope>
    <source>
        <strain evidence="1 2">53C-WASEF</strain>
    </source>
</reference>
<dbReference type="Proteomes" id="UP000315648">
    <property type="component" value="Unassembled WGS sequence"/>
</dbReference>
<protein>
    <recommendedName>
        <fullName evidence="3">DNA repair protein RecO</fullName>
    </recommendedName>
</protein>
<evidence type="ECO:0008006" key="3">
    <source>
        <dbReference type="Google" id="ProtNLM"/>
    </source>
</evidence>
<evidence type="ECO:0000313" key="1">
    <source>
        <dbReference type="EMBL" id="TSJ78884.1"/>
    </source>
</evidence>
<gene>
    <name evidence="1" type="ORF">FPL22_06155</name>
</gene>
<sequence length="206" mass="22873">MPGPPLTTEAFVLRHWPPTDTFQSFTVFTPEHGALRIIQRLPAKKPSAAHLAIDLFDEVNLLLEGTPSGDAWFVKEATLITRHAGIGRRYESLLNASSLASFIARNPGADESHGTIHALLRTAFTAFAASDRPDIVYLKSLYCFARDEGHPLKQQWFPALPEADRPLAIALINQPLATQTAAPADVARLLHRLEDYLRQHTEIHLD</sequence>